<protein>
    <submittedName>
        <fullName evidence="3">PH domain-containing protein</fullName>
    </submittedName>
</protein>
<dbReference type="EMBL" id="JABCRE010000003">
    <property type="protein sequence ID" value="NMW32763.1"/>
    <property type="molecule type" value="Genomic_DNA"/>
</dbReference>
<feature type="transmembrane region" description="Helical" evidence="1">
    <location>
        <begin position="153"/>
        <end position="176"/>
    </location>
</feature>
<dbReference type="Pfam" id="PF03703">
    <property type="entry name" value="bPH_2"/>
    <property type="match status" value="3"/>
</dbReference>
<evidence type="ECO:0000313" key="3">
    <source>
        <dbReference type="EMBL" id="NMW32763.1"/>
    </source>
</evidence>
<dbReference type="PANTHER" id="PTHR34473">
    <property type="entry name" value="UPF0699 TRANSMEMBRANE PROTEIN YDBS"/>
    <property type="match status" value="1"/>
</dbReference>
<feature type="domain" description="YdbS-like PH" evidence="2">
    <location>
        <begin position="397"/>
        <end position="464"/>
    </location>
</feature>
<dbReference type="Proteomes" id="UP000561181">
    <property type="component" value="Unassembled WGS sequence"/>
</dbReference>
<dbReference type="InterPro" id="IPR014529">
    <property type="entry name" value="UCP026631"/>
</dbReference>
<feature type="transmembrane region" description="Helical" evidence="1">
    <location>
        <begin position="12"/>
        <end position="37"/>
    </location>
</feature>
<feature type="transmembrane region" description="Helical" evidence="1">
    <location>
        <begin position="339"/>
        <end position="359"/>
    </location>
</feature>
<organism evidence="3 4">
    <name type="scientific">Pontixanthobacter rizhaonensis</name>
    <dbReference type="NCBI Taxonomy" id="2730337"/>
    <lineage>
        <taxon>Bacteria</taxon>
        <taxon>Pseudomonadati</taxon>
        <taxon>Pseudomonadota</taxon>
        <taxon>Alphaproteobacteria</taxon>
        <taxon>Sphingomonadales</taxon>
        <taxon>Erythrobacteraceae</taxon>
        <taxon>Pontixanthobacter</taxon>
    </lineage>
</organism>
<dbReference type="AlphaFoldDB" id="A0A848QQ35"/>
<feature type="transmembrane region" description="Helical" evidence="1">
    <location>
        <begin position="207"/>
        <end position="230"/>
    </location>
</feature>
<dbReference type="PANTHER" id="PTHR34473:SF3">
    <property type="entry name" value="TRANSMEMBRANE PROTEIN-RELATED"/>
    <property type="match status" value="1"/>
</dbReference>
<keyword evidence="1" id="KW-1133">Transmembrane helix</keyword>
<feature type="domain" description="YdbS-like PH" evidence="2">
    <location>
        <begin position="37"/>
        <end position="115"/>
    </location>
</feature>
<keyword evidence="1" id="KW-0472">Membrane</keyword>
<accession>A0A848QQ35</accession>
<evidence type="ECO:0000259" key="2">
    <source>
        <dbReference type="Pfam" id="PF03703"/>
    </source>
</evidence>
<sequence length="479" mass="52382">MAAAYFSMREKWWALFAALGIGLVIAVVIGGFAYLAWRRFTYIVGATDIRVESGIVSRTARSVPYERIQDVSLEQSLLPRLLGLVQVKFETGAGGDEEITLRYLSEDQGETLRDLVRERKDGAVIAIGEAASANEAAKEEPADVIFAMGHKRLITFGLFEFSLAVFAVLAGLFQYAETFVSINLWDAEFWRDNFADPGSAVASWGPAVQIIAGAMGLITLFIVGSLTGLVRTVLRDWGFVLERTAKGFRRRRGLLTKTDVVMPLHRVQAIKTKTGFIRRRFGWHALSFVSLAQDSGSASHDVAPFATMEEIAPIARVAGFAVDPQAETRWYRGSREFRVDAAIVDFCVLLMIAAGAAVGLTLSGLASPLFALIAVAIGALLAFRQMFLWRFDFNALGPDYVFIKRGWLAPKLDVASRIKLQSLEIVQGPIARKRGYATLYFGLAGGTLELEGLPIARAQELRQAILGSIAGTDFSELVG</sequence>
<feature type="domain" description="YdbS-like PH" evidence="2">
    <location>
        <begin position="241"/>
        <end position="287"/>
    </location>
</feature>
<evidence type="ECO:0000256" key="1">
    <source>
        <dbReference type="SAM" id="Phobius"/>
    </source>
</evidence>
<dbReference type="PIRSF" id="PIRSF026631">
    <property type="entry name" value="UCP026631"/>
    <property type="match status" value="1"/>
</dbReference>
<evidence type="ECO:0000313" key="4">
    <source>
        <dbReference type="Proteomes" id="UP000561181"/>
    </source>
</evidence>
<reference evidence="3 4" key="1">
    <citation type="submission" date="2020-04" db="EMBL/GenBank/DDBJ databases">
        <authorList>
            <person name="Liu A."/>
        </authorList>
    </citation>
    <scope>NUCLEOTIDE SEQUENCE [LARGE SCALE GENOMIC DNA]</scope>
    <source>
        <strain evidence="3 4">RZ02</strain>
    </source>
</reference>
<dbReference type="InterPro" id="IPR005182">
    <property type="entry name" value="YdbS-like_PH"/>
</dbReference>
<keyword evidence="1" id="KW-0812">Transmembrane</keyword>
<proteinExistence type="predicted"/>
<gene>
    <name evidence="3" type="ORF">HKD42_11890</name>
</gene>
<keyword evidence="4" id="KW-1185">Reference proteome</keyword>
<comment type="caution">
    <text evidence="3">The sequence shown here is derived from an EMBL/GenBank/DDBJ whole genome shotgun (WGS) entry which is preliminary data.</text>
</comment>
<feature type="transmembrane region" description="Helical" evidence="1">
    <location>
        <begin position="365"/>
        <end position="383"/>
    </location>
</feature>
<name>A0A848QQ35_9SPHN</name>